<protein>
    <submittedName>
        <fullName evidence="1">DUF4435 domain-containing protein</fullName>
    </submittedName>
</protein>
<keyword evidence="2" id="KW-1185">Reference proteome</keyword>
<dbReference type="EMBL" id="JAEEGC010000007">
    <property type="protein sequence ID" value="MBV7271625.1"/>
    <property type="molecule type" value="Genomic_DNA"/>
</dbReference>
<organism evidence="1 2">
    <name type="scientific">Clostridium thailandense</name>
    <dbReference type="NCBI Taxonomy" id="2794346"/>
    <lineage>
        <taxon>Bacteria</taxon>
        <taxon>Bacillati</taxon>
        <taxon>Bacillota</taxon>
        <taxon>Clostridia</taxon>
        <taxon>Eubacteriales</taxon>
        <taxon>Clostridiaceae</taxon>
        <taxon>Clostridium</taxon>
    </lineage>
</organism>
<reference evidence="1" key="1">
    <citation type="submission" date="2020-12" db="EMBL/GenBank/DDBJ databases">
        <title>Clostridium thailandense sp. nov., a novel acetogenic bacterium isolated from peat land soil in Thailand.</title>
        <authorList>
            <person name="Chaikitkaew S."/>
            <person name="Birkeland N.K."/>
        </authorList>
    </citation>
    <scope>NUCLEOTIDE SEQUENCE</scope>
    <source>
        <strain evidence="1">PL3</strain>
    </source>
</reference>
<sequence length="279" mass="32210">MGTNSIRANLSKDDIISEIRLSLGADIKQEHTFLVVEGEDDLKFWKNIANEKVILFESFTGKTGITEIVEEYFTSNPRVIGIRDRDYECGHIYNKIFYYDCCCMEMMLVKNDEVFNNIYSEYYSGRLSSNELRDVLLKQLKYLSLIRKNNETMGLGIKIDGVSITNAFDEETQNIQNEKIILKLNQMNQQYFAINVDKLSQINSQNAIVLNTEELLEINQGHDFIELFAAFCRKPRGSSASSKNIAASLRCAYRKRDFTYTELYLQLVSYSNTHNIVII</sequence>
<dbReference type="Proteomes" id="UP000694308">
    <property type="component" value="Unassembled WGS sequence"/>
</dbReference>
<evidence type="ECO:0000313" key="1">
    <source>
        <dbReference type="EMBL" id="MBV7271625.1"/>
    </source>
</evidence>
<evidence type="ECO:0000313" key="2">
    <source>
        <dbReference type="Proteomes" id="UP000694308"/>
    </source>
</evidence>
<dbReference type="AlphaFoldDB" id="A0A949WPQ6"/>
<accession>A0A949WPQ6</accession>
<dbReference type="RefSeq" id="WP_218318660.1">
    <property type="nucleotide sequence ID" value="NZ_JAEEGC010000007.1"/>
</dbReference>
<proteinExistence type="predicted"/>
<comment type="caution">
    <text evidence="1">The sequence shown here is derived from an EMBL/GenBank/DDBJ whole genome shotgun (WGS) entry which is preliminary data.</text>
</comment>
<gene>
    <name evidence="1" type="ORF">I6U48_01690</name>
</gene>
<name>A0A949WPQ6_9CLOT</name>